<keyword evidence="5" id="KW-0472">Membrane</keyword>
<dbReference type="RefSeq" id="WP_132977693.1">
    <property type="nucleotide sequence ID" value="NZ_SMAO01000006.1"/>
</dbReference>
<feature type="transmembrane region" description="Helical" evidence="5">
    <location>
        <begin position="284"/>
        <end position="304"/>
    </location>
</feature>
<dbReference type="SUPFAM" id="SSF58104">
    <property type="entry name" value="Methyl-accepting chemotaxis protein (MCP) signaling domain"/>
    <property type="match status" value="1"/>
</dbReference>
<dbReference type="PANTHER" id="PTHR32089:SF112">
    <property type="entry name" value="LYSOZYME-LIKE PROTEIN-RELATED"/>
    <property type="match status" value="1"/>
</dbReference>
<dbReference type="PROSITE" id="PS50111">
    <property type="entry name" value="CHEMOTAXIS_TRANSDUC_2"/>
    <property type="match status" value="1"/>
</dbReference>
<dbReference type="GO" id="GO:0006935">
    <property type="term" value="P:chemotaxis"/>
    <property type="evidence" value="ECO:0007669"/>
    <property type="project" value="UniProtKB-ARBA"/>
</dbReference>
<evidence type="ECO:0000313" key="9">
    <source>
        <dbReference type="Proteomes" id="UP000295717"/>
    </source>
</evidence>
<keyword evidence="5" id="KW-1133">Transmembrane helix</keyword>
<organism evidence="8 9">
    <name type="scientific">Thiobaca trueperi</name>
    <dbReference type="NCBI Taxonomy" id="127458"/>
    <lineage>
        <taxon>Bacteria</taxon>
        <taxon>Pseudomonadati</taxon>
        <taxon>Pseudomonadota</taxon>
        <taxon>Gammaproteobacteria</taxon>
        <taxon>Chromatiales</taxon>
        <taxon>Chromatiaceae</taxon>
        <taxon>Thiobaca</taxon>
    </lineage>
</organism>
<comment type="similarity">
    <text evidence="3">Belongs to the methyl-accepting chemotaxis (MCP) protein family.</text>
</comment>
<dbReference type="PANTHER" id="PTHR32089">
    <property type="entry name" value="METHYL-ACCEPTING CHEMOTAXIS PROTEIN MCPB"/>
    <property type="match status" value="1"/>
</dbReference>
<feature type="transmembrane region" description="Helical" evidence="5">
    <location>
        <begin position="7"/>
        <end position="31"/>
    </location>
</feature>
<dbReference type="InterPro" id="IPR029150">
    <property type="entry name" value="dCache_3"/>
</dbReference>
<reference evidence="8 9" key="1">
    <citation type="submission" date="2019-03" db="EMBL/GenBank/DDBJ databases">
        <title>Genomic Encyclopedia of Type Strains, Phase IV (KMG-IV): sequencing the most valuable type-strain genomes for metagenomic binning, comparative biology and taxonomic classification.</title>
        <authorList>
            <person name="Goeker M."/>
        </authorList>
    </citation>
    <scope>NUCLEOTIDE SEQUENCE [LARGE SCALE GENOMIC DNA]</scope>
    <source>
        <strain evidence="8 9">DSM 13587</strain>
    </source>
</reference>
<dbReference type="PROSITE" id="PS50885">
    <property type="entry name" value="HAMP"/>
    <property type="match status" value="1"/>
</dbReference>
<dbReference type="Pfam" id="PF14827">
    <property type="entry name" value="dCache_3"/>
    <property type="match status" value="1"/>
</dbReference>
<evidence type="ECO:0000256" key="3">
    <source>
        <dbReference type="ARBA" id="ARBA00029447"/>
    </source>
</evidence>
<evidence type="ECO:0000313" key="8">
    <source>
        <dbReference type="EMBL" id="TCT20300.1"/>
    </source>
</evidence>
<proteinExistence type="inferred from homology"/>
<dbReference type="AlphaFoldDB" id="A0A4R3MUX1"/>
<accession>A0A4R3MUX1</accession>
<comment type="caution">
    <text evidence="8">The sequence shown here is derived from an EMBL/GenBank/DDBJ whole genome shotgun (WGS) entry which is preliminary data.</text>
</comment>
<dbReference type="Gene3D" id="3.30.450.20">
    <property type="entry name" value="PAS domain"/>
    <property type="match status" value="1"/>
</dbReference>
<dbReference type="SMART" id="SM00283">
    <property type="entry name" value="MA"/>
    <property type="match status" value="1"/>
</dbReference>
<dbReference type="InterPro" id="IPR004089">
    <property type="entry name" value="MCPsignal_dom"/>
</dbReference>
<keyword evidence="2 4" id="KW-0807">Transducer</keyword>
<feature type="domain" description="Methyl-accepting transducer" evidence="6">
    <location>
        <begin position="362"/>
        <end position="598"/>
    </location>
</feature>
<dbReference type="Pfam" id="PF00672">
    <property type="entry name" value="HAMP"/>
    <property type="match status" value="1"/>
</dbReference>
<feature type="domain" description="HAMP" evidence="7">
    <location>
        <begin position="305"/>
        <end position="357"/>
    </location>
</feature>
<dbReference type="Pfam" id="PF00015">
    <property type="entry name" value="MCPsignal"/>
    <property type="match status" value="1"/>
</dbReference>
<sequence>MFTNLRLWANILLGMGIAIVIAVTALTVASLRHLDGVVSTAEQATLRQYAGIIKVNIDHETRTAQTLSALVANIPEIRQHFAAGDRAWLQDQLLPAYKVLEQDYGAVQFQFHTPPATSFLRLHKPEKYGDDLSGFRHSVVTANTQLKPQRGLEVGVADLGARGMVPVFEQGRHLGSVEFGMSFGPTFFAAFKENYGVDAALHVMRDGVLTTFAGTRGEQPLLDPEAIQAAFAGTPQSRNVLIDGRPLAVYAEVVHDYSGAPLGVVEVAMDRSESLAALNHTTRLAWFAGGLMMLLGLIIALVTARTLARRIGLVAAGVNRVAAGDLSGQIVLSGRDELAELAQVANQMRQRLHDLVAQVGSHSGAVDGAAREIARSVDSQAAISSQMSASVAEITSTMEELSASSSQIAEYSGSVVEIARRTYDDSLQGADAMQQLVVRMEEIRQDNQHSLKEIVDLGGKSKEISKIMQIIDTVADQTKLIAFNAALEASSAGEAGKRFGVVAAEIRRLADSVTESTGEIAKKVGEIQESIGRLVITSEKGALGIEQGMNDSSRTAAFLQDLVQAASETTSSAQQISLSTQQQRTASNQVVVALREIVTASSDTAQSVRHISQVTQEMTRLSADLKFQVDRFTLDETARDTVHTGA</sequence>
<dbReference type="SUPFAM" id="SSF103190">
    <property type="entry name" value="Sensory domain-like"/>
    <property type="match status" value="1"/>
</dbReference>
<comment type="subcellular location">
    <subcellularLocation>
        <location evidence="1">Membrane</location>
    </subcellularLocation>
</comment>
<keyword evidence="9" id="KW-1185">Reference proteome</keyword>
<evidence type="ECO:0000256" key="2">
    <source>
        <dbReference type="ARBA" id="ARBA00023224"/>
    </source>
</evidence>
<evidence type="ECO:0000259" key="6">
    <source>
        <dbReference type="PROSITE" id="PS50111"/>
    </source>
</evidence>
<dbReference type="Proteomes" id="UP000295717">
    <property type="component" value="Unassembled WGS sequence"/>
</dbReference>
<dbReference type="CDD" id="cd06225">
    <property type="entry name" value="HAMP"/>
    <property type="match status" value="1"/>
</dbReference>
<dbReference type="GO" id="GO:0016020">
    <property type="term" value="C:membrane"/>
    <property type="evidence" value="ECO:0007669"/>
    <property type="project" value="UniProtKB-SubCell"/>
</dbReference>
<dbReference type="InterPro" id="IPR003660">
    <property type="entry name" value="HAMP_dom"/>
</dbReference>
<dbReference type="SMART" id="SM00304">
    <property type="entry name" value="HAMP"/>
    <property type="match status" value="1"/>
</dbReference>
<evidence type="ECO:0000256" key="4">
    <source>
        <dbReference type="PROSITE-ProRule" id="PRU00284"/>
    </source>
</evidence>
<dbReference type="Gene3D" id="1.10.287.950">
    <property type="entry name" value="Methyl-accepting chemotaxis protein"/>
    <property type="match status" value="1"/>
</dbReference>
<dbReference type="EMBL" id="SMAO01000006">
    <property type="protein sequence ID" value="TCT20300.1"/>
    <property type="molecule type" value="Genomic_DNA"/>
</dbReference>
<dbReference type="OrthoDB" id="9781845at2"/>
<protein>
    <submittedName>
        <fullName evidence="8">Methyl-accepting chemotaxis protein</fullName>
    </submittedName>
</protein>
<evidence type="ECO:0000256" key="5">
    <source>
        <dbReference type="SAM" id="Phobius"/>
    </source>
</evidence>
<keyword evidence="5" id="KW-0812">Transmembrane</keyword>
<evidence type="ECO:0000259" key="7">
    <source>
        <dbReference type="PROSITE" id="PS50885"/>
    </source>
</evidence>
<gene>
    <name evidence="8" type="ORF">EDC35_106228</name>
</gene>
<name>A0A4R3MUX1_9GAMM</name>
<evidence type="ECO:0000256" key="1">
    <source>
        <dbReference type="ARBA" id="ARBA00004370"/>
    </source>
</evidence>
<dbReference type="GO" id="GO:0007165">
    <property type="term" value="P:signal transduction"/>
    <property type="evidence" value="ECO:0007669"/>
    <property type="project" value="UniProtKB-KW"/>
</dbReference>
<dbReference type="InterPro" id="IPR029151">
    <property type="entry name" value="Sensor-like_sf"/>
</dbReference>